<dbReference type="InterPro" id="IPR033132">
    <property type="entry name" value="GH_1_N_CS"/>
</dbReference>
<dbReference type="Pfam" id="PF00232">
    <property type="entry name" value="Glyco_hydro_1"/>
    <property type="match status" value="1"/>
</dbReference>
<proteinExistence type="inferred from homology"/>
<evidence type="ECO:0000256" key="1">
    <source>
        <dbReference type="ARBA" id="ARBA00000448"/>
    </source>
</evidence>
<sequence length="451" mass="50979">MTEGRFPEGFLWGVATAAYQIEGAVAEDGRGESIWDRFSHTPGKVYQGHTGDVACDHYHRYRADVEEMARLGVGAYRFSVAWPRIFPQGRGQANPKGLDFYRRLIDALRERGIVPVVTLYHWDLPQALQERGGWAHRDTAYRFADYAAYLFDRLDEAVPYWITQNEPFVVAILGHVTGEHAPGLQDPMAGFRAAHHLLLSHALALQAYREGGRRHGRIGITLNLSPVEPAGDDPEDEAAARRLDGLLNRWFLDPLFRGAYPSDMVAHFAGLGLPLPEPPQEEMRAIAAPIDFLGVNYYSRQLVRHEPGEPLMAMRQVEGPLPKTAMGWEVYPEGLRRLLERLRHEYTGELPILITENGAAFDDAVSPDGAVHDPARVAYLRDHLLAVSRAIDDGVPVRGYFLWSLMDNFEWAHGYSKRFGVLYVDFDTQARIWKDSAHWYRRVIEANAVVD</sequence>
<dbReference type="GO" id="GO:0008422">
    <property type="term" value="F:beta-glucosidase activity"/>
    <property type="evidence" value="ECO:0007669"/>
    <property type="project" value="UniProtKB-EC"/>
</dbReference>
<dbReference type="Gene3D" id="3.20.20.80">
    <property type="entry name" value="Glycosidases"/>
    <property type="match status" value="1"/>
</dbReference>
<dbReference type="PRINTS" id="PR00131">
    <property type="entry name" value="GLHYDRLASE1"/>
</dbReference>
<dbReference type="RefSeq" id="WP_324668703.1">
    <property type="nucleotide sequence ID" value="NZ_CP141614.1"/>
</dbReference>
<reference evidence="12" key="1">
    <citation type="submission" date="2023-12" db="EMBL/GenBank/DDBJ databases">
        <title>Novel isolates from deep terrestrial aquifers shed light on the physiology and ecology of the class Limnochordia.</title>
        <authorList>
            <person name="Karnachuk O.V."/>
            <person name="Lukina A.P."/>
            <person name="Avakyan M.R."/>
            <person name="Kadnikov V."/>
            <person name="Begmatov S."/>
            <person name="Beletsky A.V."/>
            <person name="Mardanov A.V."/>
            <person name="Ravin N.V."/>
        </authorList>
    </citation>
    <scope>NUCLEOTIDE SEQUENCE [LARGE SCALE GENOMIC DNA]</scope>
    <source>
        <strain evidence="12">LN</strain>
    </source>
</reference>
<protein>
    <recommendedName>
        <fullName evidence="3 10">Beta-glucosidase</fullName>
        <ecNumber evidence="3 10">3.2.1.21</ecNumber>
    </recommendedName>
</protein>
<dbReference type="PROSITE" id="PS00572">
    <property type="entry name" value="GLYCOSYL_HYDROL_F1_1"/>
    <property type="match status" value="1"/>
</dbReference>
<dbReference type="EC" id="3.2.1.21" evidence="3 10"/>
<comment type="catalytic activity">
    <reaction evidence="1 10">
        <text>Hydrolysis of terminal, non-reducing beta-D-glucosyl residues with release of beta-D-glucose.</text>
        <dbReference type="EC" id="3.2.1.21"/>
    </reaction>
</comment>
<gene>
    <name evidence="11" type="ORF">VLY81_13340</name>
</gene>
<dbReference type="EMBL" id="CP141614">
    <property type="protein sequence ID" value="WRP14386.1"/>
    <property type="molecule type" value="Genomic_DNA"/>
</dbReference>
<dbReference type="InterPro" id="IPR017853">
    <property type="entry name" value="GH"/>
</dbReference>
<keyword evidence="12" id="KW-1185">Reference proteome</keyword>
<evidence type="ECO:0000256" key="10">
    <source>
        <dbReference type="RuleBase" id="RU361175"/>
    </source>
</evidence>
<keyword evidence="7 10" id="KW-0326">Glycosidase</keyword>
<dbReference type="NCBIfam" id="TIGR03356">
    <property type="entry name" value="BGL"/>
    <property type="match status" value="1"/>
</dbReference>
<dbReference type="InterPro" id="IPR017736">
    <property type="entry name" value="Glyco_hydro_1_beta-glucosidase"/>
</dbReference>
<evidence type="ECO:0000313" key="11">
    <source>
        <dbReference type="EMBL" id="WRP14386.1"/>
    </source>
</evidence>
<name>A0ABZ1BPR1_9FIRM</name>
<dbReference type="InterPro" id="IPR018120">
    <property type="entry name" value="Glyco_hydro_1_AS"/>
</dbReference>
<dbReference type="Proteomes" id="UP001333102">
    <property type="component" value="Chromosome"/>
</dbReference>
<evidence type="ECO:0000256" key="2">
    <source>
        <dbReference type="ARBA" id="ARBA00010838"/>
    </source>
</evidence>
<evidence type="ECO:0000256" key="6">
    <source>
        <dbReference type="ARBA" id="ARBA00023277"/>
    </source>
</evidence>
<evidence type="ECO:0000256" key="5">
    <source>
        <dbReference type="ARBA" id="ARBA00023001"/>
    </source>
</evidence>
<keyword evidence="4 10" id="KW-0378">Hydrolase</keyword>
<evidence type="ECO:0000256" key="8">
    <source>
        <dbReference type="ARBA" id="ARBA00023326"/>
    </source>
</evidence>
<evidence type="ECO:0000313" key="12">
    <source>
        <dbReference type="Proteomes" id="UP001333102"/>
    </source>
</evidence>
<keyword evidence="6" id="KW-0119">Carbohydrate metabolism</keyword>
<dbReference type="PANTHER" id="PTHR10353">
    <property type="entry name" value="GLYCOSYL HYDROLASE"/>
    <property type="match status" value="1"/>
</dbReference>
<evidence type="ECO:0000256" key="3">
    <source>
        <dbReference type="ARBA" id="ARBA00012744"/>
    </source>
</evidence>
<organism evidence="11 12">
    <name type="scientific">Geochorda subterranea</name>
    <dbReference type="NCBI Taxonomy" id="3109564"/>
    <lineage>
        <taxon>Bacteria</taxon>
        <taxon>Bacillati</taxon>
        <taxon>Bacillota</taxon>
        <taxon>Limnochordia</taxon>
        <taxon>Limnochordales</taxon>
        <taxon>Geochordaceae</taxon>
        <taxon>Geochorda</taxon>
    </lineage>
</organism>
<feature type="active site" description="Nucleophile" evidence="9">
    <location>
        <position position="356"/>
    </location>
</feature>
<dbReference type="SUPFAM" id="SSF51445">
    <property type="entry name" value="(Trans)glycosidases"/>
    <property type="match status" value="1"/>
</dbReference>
<keyword evidence="5" id="KW-0136">Cellulose degradation</keyword>
<accession>A0ABZ1BPR1</accession>
<evidence type="ECO:0000256" key="7">
    <source>
        <dbReference type="ARBA" id="ARBA00023295"/>
    </source>
</evidence>
<evidence type="ECO:0000256" key="4">
    <source>
        <dbReference type="ARBA" id="ARBA00022801"/>
    </source>
</evidence>
<dbReference type="InterPro" id="IPR001360">
    <property type="entry name" value="Glyco_hydro_1"/>
</dbReference>
<dbReference type="PROSITE" id="PS00653">
    <property type="entry name" value="GLYCOSYL_HYDROL_F1_2"/>
    <property type="match status" value="1"/>
</dbReference>
<keyword evidence="8" id="KW-0624">Polysaccharide degradation</keyword>
<evidence type="ECO:0000256" key="9">
    <source>
        <dbReference type="PROSITE-ProRule" id="PRU10055"/>
    </source>
</evidence>
<comment type="similarity">
    <text evidence="2 10">Belongs to the glycosyl hydrolase 1 family.</text>
</comment>
<dbReference type="PANTHER" id="PTHR10353:SF36">
    <property type="entry name" value="LP05116P"/>
    <property type="match status" value="1"/>
</dbReference>